<evidence type="ECO:0000256" key="1">
    <source>
        <dbReference type="SAM" id="SignalP"/>
    </source>
</evidence>
<dbReference type="RefSeq" id="WP_016710295.1">
    <property type="nucleotide sequence ID" value="NZ_JAVIFY010000007.1"/>
</dbReference>
<dbReference type="InterPro" id="IPR014469">
    <property type="entry name" value="DUF2271"/>
</dbReference>
<proteinExistence type="predicted"/>
<gene>
    <name evidence="2" type="ORF">RC083_10980</name>
</gene>
<reference evidence="2 3" key="1">
    <citation type="submission" date="2023-08" db="EMBL/GenBank/DDBJ databases">
        <title>Pseudoalteromonas haloplanktis LL1 genome.</title>
        <authorList>
            <person name="Wu S."/>
        </authorList>
    </citation>
    <scope>NUCLEOTIDE SEQUENCE [LARGE SCALE GENOMIC DNA]</scope>
    <source>
        <strain evidence="2 3">LL1</strain>
    </source>
</reference>
<dbReference type="Pfam" id="PF10029">
    <property type="entry name" value="DUF2271"/>
    <property type="match status" value="1"/>
</dbReference>
<name>A0ABU1BCK2_PSEHA</name>
<protein>
    <submittedName>
        <fullName evidence="2">DUF2271 domain-containing protein</fullName>
    </submittedName>
</protein>
<evidence type="ECO:0000313" key="3">
    <source>
        <dbReference type="Proteomes" id="UP001226574"/>
    </source>
</evidence>
<sequence length="167" mass="18864">MLKLNTLIAAVVLFTAALFQHQAHATELEIELTLPDLDVQPYHRPYVAVWLETPERKHVTTVALWVEKAEWFKDLRQWWRKAGKSDANFDGVTGATKRPGTYTINWDGTDLAGKAVTAGTYLLNLEVVREEGGRDYTRVELDLSKDGKITIDGTKEFSQSFVTIKAK</sequence>
<organism evidence="2 3">
    <name type="scientific">Pseudoalteromonas haloplanktis</name>
    <name type="common">Alteromonas haloplanktis</name>
    <dbReference type="NCBI Taxonomy" id="228"/>
    <lineage>
        <taxon>Bacteria</taxon>
        <taxon>Pseudomonadati</taxon>
        <taxon>Pseudomonadota</taxon>
        <taxon>Gammaproteobacteria</taxon>
        <taxon>Alteromonadales</taxon>
        <taxon>Pseudoalteromonadaceae</taxon>
        <taxon>Pseudoalteromonas</taxon>
    </lineage>
</organism>
<feature type="signal peptide" evidence="1">
    <location>
        <begin position="1"/>
        <end position="25"/>
    </location>
</feature>
<feature type="chain" id="PRO_5047139576" evidence="1">
    <location>
        <begin position="26"/>
        <end position="167"/>
    </location>
</feature>
<dbReference type="Gene3D" id="2.60.40.4070">
    <property type="match status" value="1"/>
</dbReference>
<dbReference type="PIRSF" id="PIRSF014995">
    <property type="entry name" value="UCP014995"/>
    <property type="match status" value="1"/>
</dbReference>
<keyword evidence="3" id="KW-1185">Reference proteome</keyword>
<dbReference type="EMBL" id="JAVIFY010000007">
    <property type="protein sequence ID" value="MDQ9092111.1"/>
    <property type="molecule type" value="Genomic_DNA"/>
</dbReference>
<dbReference type="Proteomes" id="UP001226574">
    <property type="component" value="Unassembled WGS sequence"/>
</dbReference>
<evidence type="ECO:0000313" key="2">
    <source>
        <dbReference type="EMBL" id="MDQ9092111.1"/>
    </source>
</evidence>
<comment type="caution">
    <text evidence="2">The sequence shown here is derived from an EMBL/GenBank/DDBJ whole genome shotgun (WGS) entry which is preliminary data.</text>
</comment>
<keyword evidence="1" id="KW-0732">Signal</keyword>
<accession>A0ABU1BCK2</accession>